<dbReference type="PROSITE" id="PS51184">
    <property type="entry name" value="JMJC"/>
    <property type="match status" value="1"/>
</dbReference>
<feature type="non-terminal residue" evidence="3">
    <location>
        <position position="1"/>
    </location>
</feature>
<evidence type="ECO:0000256" key="1">
    <source>
        <dbReference type="SAM" id="Coils"/>
    </source>
</evidence>
<reference evidence="4" key="1">
    <citation type="journal article" date="2023" name="Commun. Biol.">
        <title>Genome analysis of Parmales, the sister group of diatoms, reveals the evolutionary specialization of diatoms from phago-mixotrophs to photoautotrophs.</title>
        <authorList>
            <person name="Ban H."/>
            <person name="Sato S."/>
            <person name="Yoshikawa S."/>
            <person name="Yamada K."/>
            <person name="Nakamura Y."/>
            <person name="Ichinomiya M."/>
            <person name="Sato N."/>
            <person name="Blanc-Mathieu R."/>
            <person name="Endo H."/>
            <person name="Kuwata A."/>
            <person name="Ogata H."/>
        </authorList>
    </citation>
    <scope>NUCLEOTIDE SEQUENCE [LARGE SCALE GENOMIC DNA]</scope>
</reference>
<dbReference type="PANTHER" id="PTHR12480">
    <property type="entry name" value="ARGININE DEMETHYLASE AND LYSYL-HYDROXYLASE JMJD"/>
    <property type="match status" value="1"/>
</dbReference>
<dbReference type="Gene3D" id="2.60.120.650">
    <property type="entry name" value="Cupin"/>
    <property type="match status" value="1"/>
</dbReference>
<accession>A0A9W7ERM4</accession>
<sequence>MEEPQLYSLAGVKDAAELTFDKLERLLAATLELPGSRISVLSVEDGEAQFVLYPDEEKPEENVDVAELISSHDTSSYLNAEARAELVDVDEEEEEYVDEETAMRLWREDTDRTSHLPLFPSPDGVLNVPCHHPEDVTASCSKEDTNDNNDFISPTHSHLKRDPTLLEFDNVPRIEISQLGDVVVDWTQPIVIVNDCSNNNNSNNILARKALLEKFSDVEVRTGNRETLAENGFVNSQPMTLGDALKRADGGGADPECSRIVFSPVHELPEKFRDYLSPMIEAIPSEPPAVKKKHTLVIGSEGFGIGFHRHNAAMFYLNEGRKKWYLGPQEVENDVPTHPGFYKGKSSHKVIQKPGEVLFVPENWYHEIFNLEFTAGIQALPDI</sequence>
<evidence type="ECO:0000313" key="3">
    <source>
        <dbReference type="EMBL" id="GMH90304.1"/>
    </source>
</evidence>
<feature type="non-terminal residue" evidence="3">
    <location>
        <position position="383"/>
    </location>
</feature>
<protein>
    <recommendedName>
        <fullName evidence="2">JmjC domain-containing protein</fullName>
    </recommendedName>
</protein>
<gene>
    <name evidence="3" type="ORF">TL16_g11726</name>
</gene>
<proteinExistence type="predicted"/>
<evidence type="ECO:0000259" key="2">
    <source>
        <dbReference type="PROSITE" id="PS51184"/>
    </source>
</evidence>
<dbReference type="AlphaFoldDB" id="A0A9W7ERM4"/>
<dbReference type="EMBL" id="BLQM01000446">
    <property type="protein sequence ID" value="GMH90304.1"/>
    <property type="molecule type" value="Genomic_DNA"/>
</dbReference>
<dbReference type="InterPro" id="IPR050910">
    <property type="entry name" value="JMJD6_ArgDemeth/LysHydrox"/>
</dbReference>
<dbReference type="SUPFAM" id="SSF51197">
    <property type="entry name" value="Clavaminate synthase-like"/>
    <property type="match status" value="1"/>
</dbReference>
<feature type="domain" description="JmjC" evidence="2">
    <location>
        <begin position="257"/>
        <end position="383"/>
    </location>
</feature>
<comment type="caution">
    <text evidence="3">The sequence shown here is derived from an EMBL/GenBank/DDBJ whole genome shotgun (WGS) entry which is preliminary data.</text>
</comment>
<dbReference type="InterPro" id="IPR003347">
    <property type="entry name" value="JmjC_dom"/>
</dbReference>
<keyword evidence="1" id="KW-0175">Coiled coil</keyword>
<evidence type="ECO:0000313" key="4">
    <source>
        <dbReference type="Proteomes" id="UP001162640"/>
    </source>
</evidence>
<feature type="coiled-coil region" evidence="1">
    <location>
        <begin position="79"/>
        <end position="109"/>
    </location>
</feature>
<name>A0A9W7ERM4_9STRA</name>
<organism evidence="3 4">
    <name type="scientific">Triparma laevis f. inornata</name>
    <dbReference type="NCBI Taxonomy" id="1714386"/>
    <lineage>
        <taxon>Eukaryota</taxon>
        <taxon>Sar</taxon>
        <taxon>Stramenopiles</taxon>
        <taxon>Ochrophyta</taxon>
        <taxon>Bolidophyceae</taxon>
        <taxon>Parmales</taxon>
        <taxon>Triparmaceae</taxon>
        <taxon>Triparma</taxon>
    </lineage>
</organism>
<dbReference type="Proteomes" id="UP001162640">
    <property type="component" value="Unassembled WGS sequence"/>
</dbReference>